<feature type="active site" description="Proton donor" evidence="4">
    <location>
        <position position="156"/>
    </location>
</feature>
<dbReference type="InterPro" id="IPR008979">
    <property type="entry name" value="Galactose-bd-like_sf"/>
</dbReference>
<evidence type="ECO:0000313" key="10">
    <source>
        <dbReference type="Proteomes" id="UP000270025"/>
    </source>
</evidence>
<dbReference type="PIRSF" id="PIRSF006336">
    <property type="entry name" value="B-gal"/>
    <property type="match status" value="1"/>
</dbReference>
<sequence>MGAFEIREDFYLNDQPFKILSGAIHYFRIDREDWYHSLYNLKALGFNTVETYVPWNAHEPQRGHFHFEGNLDLEHFIQVAQELDLYVILRPSPFICSEWEFGGLPAWLIEEDLRIRSSDPAFLEEVARYYDELLPRVAKYQLDRGGNILMMQVENEYGSYGEDKAYLRAIRDLMIERDITCPLFTSDGPWRATLRAGTLIEDGLFVTGNFGSRANYNFSQIKEFFAEHDKKWPLMCMEFWDGWFNRWKEPIIKRDPEELAEAVHEVLQEGSINLYMFHGGTNFGFMNGCSARGTVDLPQVTSYDYDALLDEQGNPTPKYYAVKQMMATHYPEYQQMDPLVKSSLSERTLELTKKTSLFGNLNEIAQVTESLYPQTMEEIDHPLGYLLYETEVEMDAEEERLRIIDARDRVQVYANDQLIATQYQEEIGQDLFLNGKKKTITNLKLLIENMGRVNYGHKLLADTQRKGIRTGVCIDLHFKLHWKQYALDFSQLDRLDFSKEWQEGQPAFYQFAFHLDQVEDTFLDMTGFGKGIVLVNGHHIGRFWEVGPTLSLYIPHGFLKDGENEILVFETEGTWTETLKLVSQPTFKEVKGENL</sequence>
<feature type="domain" description="Beta-galactosidase galactose-binding" evidence="8">
    <location>
        <begin position="506"/>
        <end position="564"/>
    </location>
</feature>
<evidence type="ECO:0000259" key="7">
    <source>
        <dbReference type="Pfam" id="PF21317"/>
    </source>
</evidence>
<evidence type="ECO:0000259" key="8">
    <source>
        <dbReference type="Pfam" id="PF21467"/>
    </source>
</evidence>
<dbReference type="InterPro" id="IPR026283">
    <property type="entry name" value="B-gal_1-like"/>
</dbReference>
<evidence type="ECO:0000313" key="9">
    <source>
        <dbReference type="EMBL" id="VED66297.1"/>
    </source>
</evidence>
<dbReference type="KEGG" id="svf:NCTC3166_00063"/>
<dbReference type="Pfam" id="PF21317">
    <property type="entry name" value="BetaGal_ABD_1"/>
    <property type="match status" value="1"/>
</dbReference>
<feature type="domain" description="Beta-galactosidase 1-like first all-beta" evidence="7">
    <location>
        <begin position="373"/>
        <end position="488"/>
    </location>
</feature>
<dbReference type="GO" id="GO:0004565">
    <property type="term" value="F:beta-galactosidase activity"/>
    <property type="evidence" value="ECO:0007669"/>
    <property type="project" value="UniProtKB-EC"/>
</dbReference>
<dbReference type="Gene3D" id="3.20.20.80">
    <property type="entry name" value="Glycosidases"/>
    <property type="match status" value="1"/>
</dbReference>
<organism evidence="9 10">
    <name type="scientific">Streptococcus viridans</name>
    <dbReference type="NCBI Taxonomy" id="78535"/>
    <lineage>
        <taxon>Bacteria</taxon>
        <taxon>Bacillati</taxon>
        <taxon>Bacillota</taxon>
        <taxon>Bacilli</taxon>
        <taxon>Lactobacillales</taxon>
        <taxon>Streptococcaceae</taxon>
        <taxon>Streptococcus</taxon>
    </lineage>
</organism>
<dbReference type="SUPFAM" id="SSF51445">
    <property type="entry name" value="(Trans)glycosidases"/>
    <property type="match status" value="1"/>
</dbReference>
<dbReference type="GO" id="GO:0005975">
    <property type="term" value="P:carbohydrate metabolic process"/>
    <property type="evidence" value="ECO:0007669"/>
    <property type="project" value="InterPro"/>
</dbReference>
<name>A0A3S5DZ10_9STRE</name>
<dbReference type="InterPro" id="IPR048913">
    <property type="entry name" value="BetaGal_gal-bd"/>
</dbReference>
<evidence type="ECO:0000256" key="2">
    <source>
        <dbReference type="ARBA" id="ARBA00022801"/>
    </source>
</evidence>
<feature type="active site" description="Nucleophile" evidence="4">
    <location>
        <position position="238"/>
    </location>
</feature>
<dbReference type="AlphaFoldDB" id="A0A3S5DZ10"/>
<dbReference type="Proteomes" id="UP000270025">
    <property type="component" value="Chromosome"/>
</dbReference>
<keyword evidence="10" id="KW-1185">Reference proteome</keyword>
<comment type="similarity">
    <text evidence="1 5">Belongs to the glycosyl hydrolase 35 family.</text>
</comment>
<dbReference type="Pfam" id="PF21467">
    <property type="entry name" value="BetaGal_gal-bd"/>
    <property type="match status" value="1"/>
</dbReference>
<evidence type="ECO:0000256" key="1">
    <source>
        <dbReference type="ARBA" id="ARBA00009809"/>
    </source>
</evidence>
<evidence type="ECO:0000256" key="4">
    <source>
        <dbReference type="PIRSR" id="PIRSR006336-1"/>
    </source>
</evidence>
<dbReference type="InterPro" id="IPR017853">
    <property type="entry name" value="GH"/>
</dbReference>
<dbReference type="PANTHER" id="PTHR23421">
    <property type="entry name" value="BETA-GALACTOSIDASE RELATED"/>
    <property type="match status" value="1"/>
</dbReference>
<dbReference type="EC" id="3.2.1.23" evidence="9"/>
<dbReference type="Pfam" id="PF01301">
    <property type="entry name" value="Glyco_hydro_35"/>
    <property type="match status" value="1"/>
</dbReference>
<feature type="domain" description="Glycoside hydrolase 35 catalytic" evidence="6">
    <location>
        <begin position="10"/>
        <end position="327"/>
    </location>
</feature>
<evidence type="ECO:0000256" key="5">
    <source>
        <dbReference type="RuleBase" id="RU003679"/>
    </source>
</evidence>
<dbReference type="PRINTS" id="PR00742">
    <property type="entry name" value="GLHYDRLASE35"/>
</dbReference>
<dbReference type="InterPro" id="IPR001944">
    <property type="entry name" value="Glycoside_Hdrlase_35"/>
</dbReference>
<dbReference type="FunFam" id="3.20.20.80:FF:000116">
    <property type="entry name" value="Beta-galactosidase 3"/>
    <property type="match status" value="1"/>
</dbReference>
<reference evidence="9 10" key="1">
    <citation type="submission" date="2018-12" db="EMBL/GenBank/DDBJ databases">
        <authorList>
            <consortium name="Pathogen Informatics"/>
        </authorList>
    </citation>
    <scope>NUCLEOTIDE SEQUENCE [LARGE SCALE GENOMIC DNA]</scope>
    <source>
        <strain evidence="9 10">NCTC3166</strain>
    </source>
</reference>
<keyword evidence="3 9" id="KW-0326">Glycosidase</keyword>
<dbReference type="EMBL" id="LR134266">
    <property type="protein sequence ID" value="VED66297.1"/>
    <property type="molecule type" value="Genomic_DNA"/>
</dbReference>
<keyword evidence="2 9" id="KW-0378">Hydrolase</keyword>
<dbReference type="Gene3D" id="2.60.120.260">
    <property type="entry name" value="Galactose-binding domain-like"/>
    <property type="match status" value="2"/>
</dbReference>
<accession>A0A3S5DZ10</accession>
<dbReference type="SUPFAM" id="SSF49785">
    <property type="entry name" value="Galactose-binding domain-like"/>
    <property type="match status" value="1"/>
</dbReference>
<proteinExistence type="inferred from homology"/>
<evidence type="ECO:0000256" key="3">
    <source>
        <dbReference type="ARBA" id="ARBA00023295"/>
    </source>
</evidence>
<dbReference type="InterPro" id="IPR031330">
    <property type="entry name" value="Gly_Hdrlase_35_cat"/>
</dbReference>
<evidence type="ECO:0000259" key="6">
    <source>
        <dbReference type="Pfam" id="PF01301"/>
    </source>
</evidence>
<protein>
    <submittedName>
        <fullName evidence="9">Beta-galactosidase</fullName>
        <ecNumber evidence="9">3.2.1.23</ecNumber>
    </submittedName>
</protein>
<gene>
    <name evidence="9" type="primary">bgaC</name>
    <name evidence="9" type="ORF">NCTC3166_00063</name>
</gene>
<dbReference type="InterPro" id="IPR048912">
    <property type="entry name" value="BetaGal1-like_ABD1"/>
</dbReference>
<dbReference type="RefSeq" id="WP_126403581.1">
    <property type="nucleotide sequence ID" value="NZ_LR134266.1"/>
</dbReference>